<protein>
    <submittedName>
        <fullName evidence="2">Uncharacterized protein</fullName>
    </submittedName>
</protein>
<keyword evidence="3" id="KW-1185">Reference proteome</keyword>
<feature type="region of interest" description="Disordered" evidence="1">
    <location>
        <begin position="23"/>
        <end position="44"/>
    </location>
</feature>
<name>A0A5B7DH84_PORTR</name>
<proteinExistence type="predicted"/>
<evidence type="ECO:0000256" key="1">
    <source>
        <dbReference type="SAM" id="MobiDB-lite"/>
    </source>
</evidence>
<dbReference type="Proteomes" id="UP000324222">
    <property type="component" value="Unassembled WGS sequence"/>
</dbReference>
<organism evidence="2 3">
    <name type="scientific">Portunus trituberculatus</name>
    <name type="common">Swimming crab</name>
    <name type="synonym">Neptunus trituberculatus</name>
    <dbReference type="NCBI Taxonomy" id="210409"/>
    <lineage>
        <taxon>Eukaryota</taxon>
        <taxon>Metazoa</taxon>
        <taxon>Ecdysozoa</taxon>
        <taxon>Arthropoda</taxon>
        <taxon>Crustacea</taxon>
        <taxon>Multicrustacea</taxon>
        <taxon>Malacostraca</taxon>
        <taxon>Eumalacostraca</taxon>
        <taxon>Eucarida</taxon>
        <taxon>Decapoda</taxon>
        <taxon>Pleocyemata</taxon>
        <taxon>Brachyura</taxon>
        <taxon>Eubrachyura</taxon>
        <taxon>Portunoidea</taxon>
        <taxon>Portunidae</taxon>
        <taxon>Portuninae</taxon>
        <taxon>Portunus</taxon>
    </lineage>
</organism>
<reference evidence="2 3" key="1">
    <citation type="submission" date="2019-05" db="EMBL/GenBank/DDBJ databases">
        <title>Another draft genome of Portunus trituberculatus and its Hox gene families provides insights of decapod evolution.</title>
        <authorList>
            <person name="Jeong J.-H."/>
            <person name="Song I."/>
            <person name="Kim S."/>
            <person name="Choi T."/>
            <person name="Kim D."/>
            <person name="Ryu S."/>
            <person name="Kim W."/>
        </authorList>
    </citation>
    <scope>NUCLEOTIDE SEQUENCE [LARGE SCALE GENOMIC DNA]</scope>
    <source>
        <tissue evidence="2">Muscle</tissue>
    </source>
</reference>
<comment type="caution">
    <text evidence="2">The sequence shown here is derived from an EMBL/GenBank/DDBJ whole genome shotgun (WGS) entry which is preliminary data.</text>
</comment>
<evidence type="ECO:0000313" key="3">
    <source>
        <dbReference type="Proteomes" id="UP000324222"/>
    </source>
</evidence>
<dbReference type="AlphaFoldDB" id="A0A5B7DH84"/>
<evidence type="ECO:0000313" key="2">
    <source>
        <dbReference type="EMBL" id="MPC20700.1"/>
    </source>
</evidence>
<sequence length="274" mass="29616">MGCSCVAAAVPYAQYRRMAAAPLSTSPWPPQRRGEPPTSQRITPSPLAMISTAPLQAMVTPSRVATCCTCSAVTPSARMSAFITARYSLANSTLLGVEECVGIQHQQQLAVLGGLQHVAQRGEGLRAAAEAWAQHQGVQARQPLLQFSEGIGGVKQRVYNQLRRVRLERNGCVAVTEHRRHGTVEGRPRVLKRATHDANSTCLAFVGGGRERRHHPGHQARQARYLRPVSGHAADRVHTPAMTPSVIPKAMVTTSCYTPLARSLTHSVSQSVNN</sequence>
<gene>
    <name evidence="2" type="ORF">E2C01_013655</name>
</gene>
<dbReference type="EMBL" id="VSRR010000901">
    <property type="protein sequence ID" value="MPC20700.1"/>
    <property type="molecule type" value="Genomic_DNA"/>
</dbReference>
<accession>A0A5B7DH84</accession>